<evidence type="ECO:0000313" key="4">
    <source>
        <dbReference type="EMBL" id="RKE46731.1"/>
    </source>
</evidence>
<proteinExistence type="predicted"/>
<keyword evidence="2" id="KW-0472">Membrane</keyword>
<evidence type="ECO:0000256" key="3">
    <source>
        <dbReference type="ARBA" id="ARBA00023237"/>
    </source>
</evidence>
<keyword evidence="3" id="KW-0998">Cell outer membrane</keyword>
<sequence length="1045" mass="116685">MKCKLYHLLGMIGTVCIYQQNGYASLSQQSQSAVIDTTSQVVKKTIWVKDKLSSKVLDSVRVTLGQESKYTNQGLVEFYNNRDSVIILEKPTYLRTGKRVTSSEITVRLLKRTSMDDNFSFDPTVKSEQIRNTGVRMITGDNLRQVSTLSIMDGLQVYIPSMFVNRDPAAGNNPNVLAPMYLRGMNSFPFAPLGANKNVSIGTQVNPSSGDFRAYTIVQPNSPIFLLDGVQVSAQVIQDIDINRIKSVSLLDGADETAGYGLRGGNGIIAVSTERPKGKFQISFTEQMQLVTPDIHQLQMLNAKQKLELEKSAGLFDDPAWQSVFQKRYEQAYTNNINTNWLEVPLGNQLGTKHSLSMSAGNEDIVYGLDAGYNDIKGVMQGSGRKILDLGAYFAGRIGSVTFNNHFTYLGVDATNSPYGTYDQYQRMNPYWQNTDPITGKLQKIVESDTINGVPVNFTNPAFNTSLSTTDKSSYTRFSNLTNLNWIIGSGFQLNGMVNIARQSDDSDYFLPPNHTVFADISAENLFKRGRYEKVNNAFFDVQGGLRLKYQYDFGKNNIIVNLGQFINQTSSTSEGIAVSGFAVDRLADISFGNAYAIAKPVSGKIISRYASSFANVVYSYDQRYQINVAGTVDYYSGSSRSSISNSIGATWNLHNESFLKGVTWLNLLKVRGSVGSSGNQNYLNYLNRNTYNYYTDQQYIPKGSSMGTIGLGLGAYLTGIGNDQLKSPTVFKEDLSMDLALFRNRLALNILYFHQSSKNLILPALSASTSGFQDFSYYTNAGKMESKGVEFNLLGRIVDNPKTAFQFDIMLNAFHGTDKITASDPYIQKLNELYNQADQRILQPQYIQGYSPNALWAVPSLGIDPQTGNELFRKKDGSTTMIWDAQDKICAGDLTPDWRGSLGFNVRFKQFSFASYFRYALGAHVYNNLQAGLENANIQDNLDMNALSNLRWTANRSDASYKAMFHSPTYATTRFVAKENKLHGASISFGYQFSQQLLEKVNVKQLGIRFMMNNLFDIKNTGLTQQYFHYPEQRSYSFILNATF</sequence>
<dbReference type="Proteomes" id="UP000286246">
    <property type="component" value="Unassembled WGS sequence"/>
</dbReference>
<accession>A0A420AQH4</accession>
<dbReference type="InterPro" id="IPR036942">
    <property type="entry name" value="Beta-barrel_TonB_sf"/>
</dbReference>
<dbReference type="SUPFAM" id="SSF56935">
    <property type="entry name" value="Porins"/>
    <property type="match status" value="1"/>
</dbReference>
<dbReference type="RefSeq" id="WP_120260604.1">
    <property type="nucleotide sequence ID" value="NZ_RAPY01000004.1"/>
</dbReference>
<name>A0A420AQH4_SPHD1</name>
<keyword evidence="4" id="KW-0675">Receptor</keyword>
<evidence type="ECO:0000313" key="5">
    <source>
        <dbReference type="Proteomes" id="UP000286246"/>
    </source>
</evidence>
<gene>
    <name evidence="4" type="ORF">DFQ12_3884</name>
</gene>
<dbReference type="OrthoDB" id="1094723at2"/>
<organism evidence="4 5">
    <name type="scientific">Sphingobacterium detergens</name>
    <dbReference type="NCBI Taxonomy" id="1145106"/>
    <lineage>
        <taxon>Bacteria</taxon>
        <taxon>Pseudomonadati</taxon>
        <taxon>Bacteroidota</taxon>
        <taxon>Sphingobacteriia</taxon>
        <taxon>Sphingobacteriales</taxon>
        <taxon>Sphingobacteriaceae</taxon>
        <taxon>Sphingobacterium</taxon>
    </lineage>
</organism>
<evidence type="ECO:0000256" key="1">
    <source>
        <dbReference type="ARBA" id="ARBA00004442"/>
    </source>
</evidence>
<dbReference type="Gene3D" id="2.40.170.20">
    <property type="entry name" value="TonB-dependent receptor, beta-barrel domain"/>
    <property type="match status" value="1"/>
</dbReference>
<reference evidence="4 5" key="1">
    <citation type="submission" date="2018-09" db="EMBL/GenBank/DDBJ databases">
        <title>Genomic Encyclopedia of Type Strains, Phase III (KMG-III): the genomes of soil and plant-associated and newly described type strains.</title>
        <authorList>
            <person name="Whitman W."/>
        </authorList>
    </citation>
    <scope>NUCLEOTIDE SEQUENCE [LARGE SCALE GENOMIC DNA]</scope>
    <source>
        <strain evidence="4 5">CECT 7938</strain>
    </source>
</reference>
<dbReference type="InterPro" id="IPR037066">
    <property type="entry name" value="Plug_dom_sf"/>
</dbReference>
<protein>
    <submittedName>
        <fullName evidence="4">TonB-dependent receptor-like protein</fullName>
    </submittedName>
</protein>
<comment type="caution">
    <text evidence="4">The sequence shown here is derived from an EMBL/GenBank/DDBJ whole genome shotgun (WGS) entry which is preliminary data.</text>
</comment>
<dbReference type="EMBL" id="RAPY01000004">
    <property type="protein sequence ID" value="RKE46731.1"/>
    <property type="molecule type" value="Genomic_DNA"/>
</dbReference>
<keyword evidence="5" id="KW-1185">Reference proteome</keyword>
<evidence type="ECO:0000256" key="2">
    <source>
        <dbReference type="ARBA" id="ARBA00023136"/>
    </source>
</evidence>
<dbReference type="AlphaFoldDB" id="A0A420AQH4"/>
<comment type="subcellular location">
    <subcellularLocation>
        <location evidence="1">Cell outer membrane</location>
    </subcellularLocation>
</comment>
<dbReference type="Gene3D" id="2.170.130.10">
    <property type="entry name" value="TonB-dependent receptor, plug domain"/>
    <property type="match status" value="1"/>
</dbReference>
<dbReference type="GO" id="GO:0009279">
    <property type="term" value="C:cell outer membrane"/>
    <property type="evidence" value="ECO:0007669"/>
    <property type="project" value="UniProtKB-SubCell"/>
</dbReference>